<accession>B6JX95</accession>
<dbReference type="PANTHER" id="PTHR32428">
    <property type="entry name" value="TARGET OF RAPAMYCIN COMPLEX 2 SUBUNIT BIT61-RELATED"/>
    <property type="match status" value="1"/>
</dbReference>
<dbReference type="VEuPathDB" id="FungiDB:SJAG_01020"/>
<dbReference type="AlphaFoldDB" id="B6JX95"/>
<dbReference type="HOGENOM" id="CLU_596055_0_0_1"/>
<proteinExistence type="predicted"/>
<feature type="region of interest" description="Disordered" evidence="1">
    <location>
        <begin position="18"/>
        <end position="59"/>
    </location>
</feature>
<dbReference type="SUPFAM" id="SSF74788">
    <property type="entry name" value="Cullin repeat-like"/>
    <property type="match status" value="1"/>
</dbReference>
<dbReference type="OrthoDB" id="2290221at2759"/>
<organism evidence="2 4">
    <name type="scientific">Schizosaccharomyces japonicus (strain yFS275 / FY16936)</name>
    <name type="common">Fission yeast</name>
    <dbReference type="NCBI Taxonomy" id="402676"/>
    <lineage>
        <taxon>Eukaryota</taxon>
        <taxon>Fungi</taxon>
        <taxon>Dikarya</taxon>
        <taxon>Ascomycota</taxon>
        <taxon>Taphrinomycotina</taxon>
        <taxon>Schizosaccharomycetes</taxon>
        <taxon>Schizosaccharomycetales</taxon>
        <taxon>Schizosaccharomycetaceae</taxon>
        <taxon>Schizosaccharomyces</taxon>
    </lineage>
</organism>
<sequence length="459" mass="51660">MTFHRRVSSVSSVSSASTTTCVSVIHTKNENDEDREELRETPTTPKNNNRPDALNSDGVIGSNARFERFSLYRPKTVKARSRADRAGKHAMHQRSLSFNGHMPFSSRLNHGGLKQAFDELSIHKPKLLSSTFSKLAHANSQGSHVKGDYCASFSSPSSPHHLRFRKNKDLLSLEIPSLHKSISTSRSFLRTRGKENIGLFGPSIPKLSTPKASSVVPIGPSAIKLGKTRASIDSKGLTTFVNFDESWSCIETQVLSVYKGEELHVPIEDLNGIVVVHIRNCIQESNLGTFIEEIEELFQKGAYVLAATLSSETDSVFYARFMESWLFFTTHVSPFLEAIFLPIQSQLLDPHENSTLSYEVREFCSLNKTRLNVRRKALLAFRDYVFIPLKDRLLSVIHETLNGRTSVTTWVSSMLCKTLQVPCYILGLGVQDENNHTVKRFFEEIYTLADQFQAQSKRQ</sequence>
<keyword evidence="4" id="KW-1185">Reference proteome</keyword>
<dbReference type="STRING" id="402676.B6JX95"/>
<dbReference type="GO" id="GO:0038203">
    <property type="term" value="P:TORC2 signaling"/>
    <property type="evidence" value="ECO:0000318"/>
    <property type="project" value="GO_Central"/>
</dbReference>
<gene>
    <name evidence="3" type="primary">bit61</name>
    <name evidence="2" type="ORF">SJAG_01020</name>
</gene>
<evidence type="ECO:0000313" key="2">
    <source>
        <dbReference type="EMBL" id="EEB05996.1"/>
    </source>
</evidence>
<dbReference type="Proteomes" id="UP000001744">
    <property type="component" value="Unassembled WGS sequence"/>
</dbReference>
<evidence type="ECO:0000313" key="3">
    <source>
        <dbReference type="JaponicusDB" id="SJAG_01020"/>
    </source>
</evidence>
<dbReference type="GO" id="GO:0031932">
    <property type="term" value="C:TORC2 complex"/>
    <property type="evidence" value="ECO:0000318"/>
    <property type="project" value="GO_Central"/>
</dbReference>
<dbReference type="EMBL" id="KE651166">
    <property type="protein sequence ID" value="EEB05996.1"/>
    <property type="molecule type" value="Genomic_DNA"/>
</dbReference>
<evidence type="ECO:0000256" key="1">
    <source>
        <dbReference type="SAM" id="MobiDB-lite"/>
    </source>
</evidence>
<dbReference type="eggNOG" id="ENOG502RZ40">
    <property type="taxonomic scope" value="Eukaryota"/>
</dbReference>
<dbReference type="RefSeq" id="XP_002172289.1">
    <property type="nucleotide sequence ID" value="XM_002172253.2"/>
</dbReference>
<protein>
    <submittedName>
        <fullName evidence="2">TORC2 subunit Bit61</fullName>
    </submittedName>
</protein>
<reference evidence="2 4" key="1">
    <citation type="journal article" date="2011" name="Science">
        <title>Comparative functional genomics of the fission yeasts.</title>
        <authorList>
            <person name="Rhind N."/>
            <person name="Chen Z."/>
            <person name="Yassour M."/>
            <person name="Thompson D.A."/>
            <person name="Haas B.J."/>
            <person name="Habib N."/>
            <person name="Wapinski I."/>
            <person name="Roy S."/>
            <person name="Lin M.F."/>
            <person name="Heiman D.I."/>
            <person name="Young S.K."/>
            <person name="Furuya K."/>
            <person name="Guo Y."/>
            <person name="Pidoux A."/>
            <person name="Chen H.M."/>
            <person name="Robbertse B."/>
            <person name="Goldberg J.M."/>
            <person name="Aoki K."/>
            <person name="Bayne E.H."/>
            <person name="Berlin A.M."/>
            <person name="Desjardins C.A."/>
            <person name="Dobbs E."/>
            <person name="Dukaj L."/>
            <person name="Fan L."/>
            <person name="FitzGerald M.G."/>
            <person name="French C."/>
            <person name="Gujja S."/>
            <person name="Hansen K."/>
            <person name="Keifenheim D."/>
            <person name="Levin J.Z."/>
            <person name="Mosher R.A."/>
            <person name="Mueller C.A."/>
            <person name="Pfiffner J."/>
            <person name="Priest M."/>
            <person name="Russ C."/>
            <person name="Smialowska A."/>
            <person name="Swoboda P."/>
            <person name="Sykes S.M."/>
            <person name="Vaughn M."/>
            <person name="Vengrova S."/>
            <person name="Yoder R."/>
            <person name="Zeng Q."/>
            <person name="Allshire R."/>
            <person name="Baulcombe D."/>
            <person name="Birren B.W."/>
            <person name="Brown W."/>
            <person name="Ekwall K."/>
            <person name="Kellis M."/>
            <person name="Leatherwood J."/>
            <person name="Levin H."/>
            <person name="Margalit H."/>
            <person name="Martienssen R."/>
            <person name="Nieduszynski C.A."/>
            <person name="Spatafora J.W."/>
            <person name="Friedman N."/>
            <person name="Dalgaard J.Z."/>
            <person name="Baumann P."/>
            <person name="Niki H."/>
            <person name="Regev A."/>
            <person name="Nusbaum C."/>
        </authorList>
    </citation>
    <scope>NUCLEOTIDE SEQUENCE [LARGE SCALE GENOMIC DNA]</scope>
    <source>
        <strain evidence="4">yFS275 / FY16936</strain>
    </source>
</reference>
<dbReference type="PANTHER" id="PTHR32428:SF2">
    <property type="entry name" value="TARGET OF RAPAMYCIN COMPLEX 2 SUBUNIT BIT61-RELATED"/>
    <property type="match status" value="1"/>
</dbReference>
<dbReference type="InterPro" id="IPR013745">
    <property type="entry name" value="Bit61/PRR5"/>
</dbReference>
<feature type="compositionally biased region" description="Polar residues" evidence="1">
    <location>
        <begin position="41"/>
        <end position="50"/>
    </location>
</feature>
<name>B6JX95_SCHJY</name>
<dbReference type="InterPro" id="IPR016159">
    <property type="entry name" value="Cullin_repeat-like_dom_sf"/>
</dbReference>
<evidence type="ECO:0000313" key="4">
    <source>
        <dbReference type="Proteomes" id="UP000001744"/>
    </source>
</evidence>
<dbReference type="Pfam" id="PF08539">
    <property type="entry name" value="HbrB"/>
    <property type="match status" value="1"/>
</dbReference>
<dbReference type="GeneID" id="7048266"/>
<dbReference type="JaponicusDB" id="SJAG_01020">
    <property type="gene designation" value="bit61"/>
</dbReference>